<reference evidence="5" key="1">
    <citation type="submission" date="2023-01" db="EMBL/GenBank/DDBJ databases">
        <title>Genome assembly of the deep-sea coral Lophelia pertusa.</title>
        <authorList>
            <person name="Herrera S."/>
            <person name="Cordes E."/>
        </authorList>
    </citation>
    <scope>NUCLEOTIDE SEQUENCE</scope>
    <source>
        <strain evidence="5">USNM1676648</strain>
        <tissue evidence="5">Polyp</tissue>
    </source>
</reference>
<evidence type="ECO:0000313" key="6">
    <source>
        <dbReference type="Proteomes" id="UP001163046"/>
    </source>
</evidence>
<comment type="caution">
    <text evidence="5">The sequence shown here is derived from an EMBL/GenBank/DDBJ whole genome shotgun (WGS) entry which is preliminary data.</text>
</comment>
<dbReference type="EMBL" id="MU825879">
    <property type="protein sequence ID" value="KAJ7385686.1"/>
    <property type="molecule type" value="Genomic_DNA"/>
</dbReference>
<evidence type="ECO:0000256" key="2">
    <source>
        <dbReference type="SAM" id="Coils"/>
    </source>
</evidence>
<name>A0A9W9ZQ05_9CNID</name>
<dbReference type="AlphaFoldDB" id="A0A9W9ZQ05"/>
<keyword evidence="1" id="KW-0694">RNA-binding</keyword>
<feature type="coiled-coil region" evidence="2">
    <location>
        <begin position="178"/>
        <end position="212"/>
    </location>
</feature>
<dbReference type="PROSITE" id="PS51391">
    <property type="entry name" value="CID"/>
    <property type="match status" value="1"/>
</dbReference>
<feature type="compositionally biased region" description="Basic and acidic residues" evidence="3">
    <location>
        <begin position="534"/>
        <end position="583"/>
    </location>
</feature>
<dbReference type="Pfam" id="PF04818">
    <property type="entry name" value="CID"/>
    <property type="match status" value="1"/>
</dbReference>
<evidence type="ECO:0000256" key="3">
    <source>
        <dbReference type="SAM" id="MobiDB-lite"/>
    </source>
</evidence>
<evidence type="ECO:0000313" key="5">
    <source>
        <dbReference type="EMBL" id="KAJ7385686.1"/>
    </source>
</evidence>
<keyword evidence="2" id="KW-0175">Coiled coil</keyword>
<dbReference type="OrthoDB" id="79367at2759"/>
<dbReference type="InterPro" id="IPR051485">
    <property type="entry name" value="SR-CTD_assoc_factor"/>
</dbReference>
<dbReference type="InterPro" id="IPR012677">
    <property type="entry name" value="Nucleotide-bd_a/b_plait_sf"/>
</dbReference>
<gene>
    <name evidence="5" type="primary">nrd-1</name>
    <name evidence="5" type="ORF">OS493_013714</name>
</gene>
<accession>A0A9W9ZQ05</accession>
<dbReference type="GO" id="GO:0003723">
    <property type="term" value="F:RNA binding"/>
    <property type="evidence" value="ECO:0007669"/>
    <property type="project" value="UniProtKB-KW"/>
</dbReference>
<dbReference type="SMART" id="SM00582">
    <property type="entry name" value="RPR"/>
    <property type="match status" value="1"/>
</dbReference>
<keyword evidence="6" id="KW-1185">Reference proteome</keyword>
<sequence>MGDMEIVRQFNSELSTIYETKPPISKAKVASVTRLAVKAIKYYKHVVQSIEKFAQKCRQEYKLPALYVIDSVIRQSRHQFGAERDVYGPRFAKNIRPTFQHLFRCTPEEQGKVIKVLNLWQKNDIYPPEVIQPLLNLPSTLEEVEDDDMPTGMETFKESTVEMPESQPPMLTTSNPLATVLEEQRQEHMHQIQLLQQKLQEQQRINEQQQQQIHQQHLLPQGVPGMQQGVSGMQQGVPVPGMRRGVPGIQQGVPVPGMQQGVPGIQQGVPGMQQGVPGMQQASQEPLSGYEAPHQSQVTAEGAMSVTADPQGSGVPPPMMGQQQPKFQLQPEVYAQIQALTGMNIRIPQGNQPAVPDSSSGPPQLHIPEDDDADSSQSNQMPGFPDGANFGPPPGMPVWAPHGMGPGGVPSAPQGPPQDEERRSSLIDDFDYGDDDDDASRIAEQRRHLLEEERRLSQEVHPRMGEVQGEFQNTFRPVGEPDRHPDPAGSFGRRSPDLHPRERSPGGHYHKSRSPRRRSRSPRWRDRSPRRRSRERERDRDRDRGRNRERDRDRDRDRDPDRDREKERGRGSDREAEKRSDWLPRPKKETLSVCSTTIWVGHLAKTVMKENLLEMFEAHRLTVFIY</sequence>
<dbReference type="PANTHER" id="PTHR23140:SF4">
    <property type="entry name" value="PROTEIN CBR-NRD-1"/>
    <property type="match status" value="1"/>
</dbReference>
<feature type="domain" description="CID" evidence="4">
    <location>
        <begin position="2"/>
        <end position="142"/>
    </location>
</feature>
<dbReference type="GO" id="GO:0005634">
    <property type="term" value="C:nucleus"/>
    <property type="evidence" value="ECO:0007669"/>
    <property type="project" value="TreeGrafter"/>
</dbReference>
<organism evidence="5 6">
    <name type="scientific">Desmophyllum pertusum</name>
    <dbReference type="NCBI Taxonomy" id="174260"/>
    <lineage>
        <taxon>Eukaryota</taxon>
        <taxon>Metazoa</taxon>
        <taxon>Cnidaria</taxon>
        <taxon>Anthozoa</taxon>
        <taxon>Hexacorallia</taxon>
        <taxon>Scleractinia</taxon>
        <taxon>Caryophylliina</taxon>
        <taxon>Caryophylliidae</taxon>
        <taxon>Desmophyllum</taxon>
    </lineage>
</organism>
<dbReference type="PANTHER" id="PTHR23140">
    <property type="entry name" value="RNA PROCESSING PROTEIN LD23810P"/>
    <property type="match status" value="1"/>
</dbReference>
<feature type="compositionally biased region" description="Basic residues" evidence="3">
    <location>
        <begin position="508"/>
        <end position="533"/>
    </location>
</feature>
<dbReference type="SUPFAM" id="SSF48464">
    <property type="entry name" value="ENTH/VHS domain"/>
    <property type="match status" value="1"/>
</dbReference>
<dbReference type="CDD" id="cd16983">
    <property type="entry name" value="CID_SCAF8_like"/>
    <property type="match status" value="1"/>
</dbReference>
<evidence type="ECO:0000256" key="1">
    <source>
        <dbReference type="ARBA" id="ARBA00022884"/>
    </source>
</evidence>
<feature type="compositionally biased region" description="Basic and acidic residues" evidence="3">
    <location>
        <begin position="494"/>
        <end position="505"/>
    </location>
</feature>
<proteinExistence type="predicted"/>
<evidence type="ECO:0000259" key="4">
    <source>
        <dbReference type="PROSITE" id="PS51391"/>
    </source>
</evidence>
<feature type="region of interest" description="Disordered" evidence="3">
    <location>
        <begin position="347"/>
        <end position="583"/>
    </location>
</feature>
<dbReference type="Gene3D" id="3.30.70.330">
    <property type="match status" value="1"/>
</dbReference>
<dbReference type="FunFam" id="1.25.40.90:FF:000004">
    <property type="entry name" value="splicing factor, arginine/serine-rich 15"/>
    <property type="match status" value="1"/>
</dbReference>
<dbReference type="Proteomes" id="UP001163046">
    <property type="component" value="Unassembled WGS sequence"/>
</dbReference>
<feature type="compositionally biased region" description="Basic and acidic residues" evidence="3">
    <location>
        <begin position="439"/>
        <end position="464"/>
    </location>
</feature>
<dbReference type="Gene3D" id="1.25.40.90">
    <property type="match status" value="1"/>
</dbReference>
<feature type="compositionally biased region" description="Polar residues" evidence="3">
    <location>
        <begin position="349"/>
        <end position="362"/>
    </location>
</feature>
<feature type="compositionally biased region" description="Acidic residues" evidence="3">
    <location>
        <begin position="428"/>
        <end position="438"/>
    </location>
</feature>
<dbReference type="InterPro" id="IPR008942">
    <property type="entry name" value="ENTH_VHS"/>
</dbReference>
<protein>
    <submittedName>
        <fullName evidence="5">RPR</fullName>
    </submittedName>
</protein>
<dbReference type="InterPro" id="IPR006569">
    <property type="entry name" value="CID_dom"/>
</dbReference>